<organism evidence="1 2">
    <name type="scientific">Euplotes crassus</name>
    <dbReference type="NCBI Taxonomy" id="5936"/>
    <lineage>
        <taxon>Eukaryota</taxon>
        <taxon>Sar</taxon>
        <taxon>Alveolata</taxon>
        <taxon>Ciliophora</taxon>
        <taxon>Intramacronucleata</taxon>
        <taxon>Spirotrichea</taxon>
        <taxon>Hypotrichia</taxon>
        <taxon>Euplotida</taxon>
        <taxon>Euplotidae</taxon>
        <taxon>Moneuplotes</taxon>
    </lineage>
</organism>
<name>A0AAD1XTW1_EUPCR</name>
<keyword evidence="2" id="KW-1185">Reference proteome</keyword>
<comment type="caution">
    <text evidence="1">The sequence shown here is derived from an EMBL/GenBank/DDBJ whole genome shotgun (WGS) entry which is preliminary data.</text>
</comment>
<dbReference type="AlphaFoldDB" id="A0AAD1XTW1"/>
<dbReference type="EMBL" id="CAMPGE010020228">
    <property type="protein sequence ID" value="CAI2378496.1"/>
    <property type="molecule type" value="Genomic_DNA"/>
</dbReference>
<protein>
    <submittedName>
        <fullName evidence="1">Uncharacterized protein</fullName>
    </submittedName>
</protein>
<accession>A0AAD1XTW1</accession>
<evidence type="ECO:0000313" key="1">
    <source>
        <dbReference type="EMBL" id="CAI2378496.1"/>
    </source>
</evidence>
<evidence type="ECO:0000313" key="2">
    <source>
        <dbReference type="Proteomes" id="UP001295684"/>
    </source>
</evidence>
<proteinExistence type="predicted"/>
<dbReference type="Proteomes" id="UP001295684">
    <property type="component" value="Unassembled WGS sequence"/>
</dbReference>
<sequence length="96" mass="11075">MAILTEALEFETKLLIDKSDSFTNPEQKRGFEMNQMIKVDQISYDLDQKSEEISKKAIINAKNVRAEISQKGYMTDDISSRIDKVVKFYSKFSSLL</sequence>
<reference evidence="1" key="1">
    <citation type="submission" date="2023-07" db="EMBL/GenBank/DDBJ databases">
        <authorList>
            <consortium name="AG Swart"/>
            <person name="Singh M."/>
            <person name="Singh A."/>
            <person name="Seah K."/>
            <person name="Emmerich C."/>
        </authorList>
    </citation>
    <scope>NUCLEOTIDE SEQUENCE</scope>
    <source>
        <strain evidence="1">DP1</strain>
    </source>
</reference>
<gene>
    <name evidence="1" type="ORF">ECRASSUSDP1_LOCUS19893</name>
</gene>